<dbReference type="SMART" id="SM00545">
    <property type="entry name" value="JmjN"/>
    <property type="match status" value="1"/>
</dbReference>
<dbReference type="Pfam" id="PF02928">
    <property type="entry name" value="zf-C5HC2"/>
    <property type="match status" value="1"/>
</dbReference>
<dbReference type="GO" id="GO:0005634">
    <property type="term" value="C:nucleus"/>
    <property type="evidence" value="ECO:0007669"/>
    <property type="project" value="UniProtKB-SubCell"/>
</dbReference>
<dbReference type="AlphaFoldDB" id="A0A6I9SL14"/>
<gene>
    <name evidence="15 16 17 18" type="primary">LOC105059816</name>
</gene>
<evidence type="ECO:0000256" key="7">
    <source>
        <dbReference type="ARBA" id="ARBA00023004"/>
    </source>
</evidence>
<dbReference type="PANTHER" id="PTHR10694">
    <property type="entry name" value="LYSINE-SPECIFIC DEMETHYLASE"/>
    <property type="match status" value="1"/>
</dbReference>
<dbReference type="InterPro" id="IPR003889">
    <property type="entry name" value="FYrich_C"/>
</dbReference>
<dbReference type="PROSITE" id="PS51543">
    <property type="entry name" value="FYRC"/>
    <property type="match status" value="1"/>
</dbReference>
<evidence type="ECO:0000256" key="1">
    <source>
        <dbReference type="ARBA" id="ARBA00001954"/>
    </source>
</evidence>
<dbReference type="Gene3D" id="2.60.120.650">
    <property type="entry name" value="Cupin"/>
    <property type="match status" value="1"/>
</dbReference>
<keyword evidence="3" id="KW-0479">Metal-binding</keyword>
<keyword evidence="14" id="KW-1185">Reference proteome</keyword>
<evidence type="ECO:0000256" key="10">
    <source>
        <dbReference type="ARBA" id="ARBA00023242"/>
    </source>
</evidence>
<dbReference type="InterPro" id="IPR003347">
    <property type="entry name" value="JmjC_dom"/>
</dbReference>
<feature type="compositionally biased region" description="Basic and acidic residues" evidence="11">
    <location>
        <begin position="88"/>
        <end position="97"/>
    </location>
</feature>
<evidence type="ECO:0000259" key="12">
    <source>
        <dbReference type="PROSITE" id="PS51183"/>
    </source>
</evidence>
<comment type="subcellular location">
    <subcellularLocation>
        <location evidence="2">Nucleus</location>
    </subcellularLocation>
</comment>
<feature type="compositionally biased region" description="Polar residues" evidence="11">
    <location>
        <begin position="99"/>
        <end position="113"/>
    </location>
</feature>
<keyword evidence="10" id="KW-0539">Nucleus</keyword>
<keyword evidence="8" id="KW-0805">Transcription regulation</keyword>
<dbReference type="Pfam" id="PF05964">
    <property type="entry name" value="FYRN"/>
    <property type="match status" value="1"/>
</dbReference>
<dbReference type="GO" id="GO:0000785">
    <property type="term" value="C:chromatin"/>
    <property type="evidence" value="ECO:0007669"/>
    <property type="project" value="TreeGrafter"/>
</dbReference>
<evidence type="ECO:0000259" key="13">
    <source>
        <dbReference type="PROSITE" id="PS51184"/>
    </source>
</evidence>
<dbReference type="Pfam" id="PF02373">
    <property type="entry name" value="JmjC"/>
    <property type="match status" value="1"/>
</dbReference>
<dbReference type="FunFam" id="3.30.160.360:FF:000005">
    <property type="entry name" value="Putative lysine-specific demethylase JMJ16"/>
    <property type="match status" value="1"/>
</dbReference>
<dbReference type="RefSeq" id="XP_010941570.1">
    <property type="nucleotide sequence ID" value="XM_010943268.3"/>
</dbReference>
<dbReference type="SUPFAM" id="SSF51197">
    <property type="entry name" value="Clavaminate synthase-like"/>
    <property type="match status" value="1"/>
</dbReference>
<comment type="cofactor">
    <cofactor evidence="1">
        <name>Fe(2+)</name>
        <dbReference type="ChEBI" id="CHEBI:29033"/>
    </cofactor>
</comment>
<dbReference type="GO" id="GO:0045814">
    <property type="term" value="P:negative regulation of gene expression, epigenetic"/>
    <property type="evidence" value="ECO:0007669"/>
    <property type="project" value="UniProtKB-ARBA"/>
</dbReference>
<keyword evidence="7" id="KW-0408">Iron</keyword>
<evidence type="ECO:0000256" key="2">
    <source>
        <dbReference type="ARBA" id="ARBA00004123"/>
    </source>
</evidence>
<evidence type="ECO:0000256" key="8">
    <source>
        <dbReference type="ARBA" id="ARBA00023015"/>
    </source>
</evidence>
<dbReference type="GeneID" id="105059816"/>
<evidence type="ECO:0000256" key="5">
    <source>
        <dbReference type="ARBA" id="ARBA00022964"/>
    </source>
</evidence>
<keyword evidence="9" id="KW-0804">Transcription</keyword>
<dbReference type="OrthoDB" id="1678912at2759"/>
<protein>
    <submittedName>
        <fullName evidence="15 16">Lysine-specific demethylase JMJ18</fullName>
    </submittedName>
</protein>
<name>A0A6I9SL14_ELAGV</name>
<evidence type="ECO:0000256" key="11">
    <source>
        <dbReference type="SAM" id="MobiDB-lite"/>
    </source>
</evidence>
<dbReference type="Pfam" id="PF02375">
    <property type="entry name" value="JmjN"/>
    <property type="match status" value="1"/>
</dbReference>
<dbReference type="Pfam" id="PF05965">
    <property type="entry name" value="FYRC"/>
    <property type="match status" value="1"/>
</dbReference>
<dbReference type="InterPro" id="IPR004198">
    <property type="entry name" value="Znf_C5HC2"/>
</dbReference>
<dbReference type="InterPro" id="IPR003888">
    <property type="entry name" value="FYrich_N"/>
</dbReference>
<evidence type="ECO:0000256" key="6">
    <source>
        <dbReference type="ARBA" id="ARBA00023002"/>
    </source>
</evidence>
<dbReference type="PROSITE" id="PS51184">
    <property type="entry name" value="JMJC"/>
    <property type="match status" value="1"/>
</dbReference>
<dbReference type="KEGG" id="egu:105059816"/>
<dbReference type="InterPro" id="IPR003349">
    <property type="entry name" value="JmjN"/>
</dbReference>
<keyword evidence="4" id="KW-0156">Chromatin regulator</keyword>
<accession>A0A6I9SL14</accession>
<dbReference type="RefSeq" id="XP_010941569.1">
    <property type="nucleotide sequence ID" value="XM_010943267.3"/>
</dbReference>
<evidence type="ECO:0000256" key="4">
    <source>
        <dbReference type="ARBA" id="ARBA00022853"/>
    </source>
</evidence>
<evidence type="ECO:0000313" key="16">
    <source>
        <dbReference type="RefSeq" id="XP_010941570.1"/>
    </source>
</evidence>
<dbReference type="GO" id="GO:0046872">
    <property type="term" value="F:metal ion binding"/>
    <property type="evidence" value="ECO:0007669"/>
    <property type="project" value="UniProtKB-KW"/>
</dbReference>
<reference evidence="15 17" key="1">
    <citation type="submission" date="2022-04" db="UniProtKB">
        <authorList>
            <consortium name="RefSeq"/>
        </authorList>
    </citation>
    <scope>IDENTIFICATION</scope>
</reference>
<evidence type="ECO:0000313" key="18">
    <source>
        <dbReference type="RefSeq" id="XP_019711182.1"/>
    </source>
</evidence>
<feature type="domain" description="JmjN" evidence="12">
    <location>
        <begin position="135"/>
        <end position="176"/>
    </location>
</feature>
<dbReference type="RefSeq" id="XP_019711182.1">
    <property type="nucleotide sequence ID" value="XM_019855623.2"/>
</dbReference>
<dbReference type="Proteomes" id="UP000504607">
    <property type="component" value="Unplaced"/>
</dbReference>
<sequence length="1240" mass="139728">METENIPNSLGLPSQETISRDMPIDFRGDTENNAVNSGSSMEAIVTPPMQLNVDSGVSDEVRVRRSLRRRTGIYYGIFDMSSEEESECERSVKDHSSKLPRQNENVSGSPSSSKYEKPTSKWHQKEACRPIIDEAPTFYPSEEEFKDTLGYIARIRPKAEQYGICRIIPPPSWAMPCPLQEKSFWEHAKFTTRVQQVDKLQNREPTKKRSRNRCHKRRKRRKRLRFGMTRRRNISNGYEASDCIGSDTDEKFGFQSGSDFTLETFQMYADEFKRHYFGMKDANENVISGSEDHEKRWQPSVEEIEGEYWRIVEEPTDEVEVHYGADLDTGTFGSGFPKAPSSAKNDSDPCVLSGWNLNNLPRLPGSVLSFEREDISGVLVPWLYVGMCFSSFCWHVEDHHLYSLNYMHFGDPKVWYGVPGSEAVKLEDAMRKHLPKLFEEQPDLLHELVTQLSPSVLKSEGVPVYRAIQKSGELVLTFPRAYHSGFNCGFNCAEAVNVAPVDWLPHGQCAVELYSEQRRKTSLSHDKLLLAAAQEAVRELWQQSVLQRNDLGILRWQSVCGKDGVLTEAIKVRVGMEQKRRESVCSISKSRKMDKDFDSSSERECCLCFYDLHLSAAGCECSPNRFTCLNHAKLACSCESSRKYLLFRYDLDGLNTLVKALEGDLRAVQCWGLENLGLALPPRMALLKKSKCSSEKNILEPKRMLIDVNITDAEVENQDYENQVKDDVCLEPNTRNPISSEETKGFLNMNMTCKSDSKKYSGTSLKRECESGNVECIPSLTKSEVIGIEHHEVGCQVSSAAKTNVLLGRSKCEGGDRCCPDLNVAQQSTDPKVKFLEYLDCSIGETEKFWSPDIFRQDLSSNSVLMRVNDHSMNKTKEYEPLKMTSALIRTSSECGSLKSLNNSAELASSCGIPIRNFSEPSCSRGSEYSRKSSPKLFGIDLQHHLHCSSTPSDGRGSQAIEHGTVQSSAVNQCDQKALKVLEYHVEPLNFGTVVPGKKWCSRQAIFPKGFRSRVKFINVVDPTTACTYISEVLDAGLLGPLFKVTVEENLEASFMHASATQCWEMVREKLNQEIIRQRDLGKQGLPPLQTPESMDGLKMFGFLSPSIIQVIEALDPYHHCLEYWASRSNASSPSEVINVKDEPLELSKSSTHIAASGHMANVKKLFGVNLMGKKQDESIVDNHASEEEVRHILGGLLKKANLEELTMMHKIFCSGSESSIWRAAFSSLLDEIQNVHKRQ</sequence>
<dbReference type="PROSITE" id="PS51183">
    <property type="entry name" value="JMJN"/>
    <property type="match status" value="1"/>
</dbReference>
<dbReference type="RefSeq" id="XP_010941571.1">
    <property type="nucleotide sequence ID" value="XM_010943269.3"/>
</dbReference>
<dbReference type="SMART" id="SM00558">
    <property type="entry name" value="JmjC"/>
    <property type="match status" value="1"/>
</dbReference>
<keyword evidence="5" id="KW-0223">Dioxygenase</keyword>
<feature type="domain" description="JmjC" evidence="13">
    <location>
        <begin position="349"/>
        <end position="515"/>
    </location>
</feature>
<evidence type="ECO:0000256" key="3">
    <source>
        <dbReference type="ARBA" id="ARBA00022723"/>
    </source>
</evidence>
<evidence type="ECO:0000313" key="17">
    <source>
        <dbReference type="RefSeq" id="XP_010941571.1"/>
    </source>
</evidence>
<organism evidence="15">
    <name type="scientific">Elaeis guineensis var. tenera</name>
    <name type="common">Oil palm</name>
    <dbReference type="NCBI Taxonomy" id="51953"/>
    <lineage>
        <taxon>Eukaryota</taxon>
        <taxon>Viridiplantae</taxon>
        <taxon>Streptophyta</taxon>
        <taxon>Embryophyta</taxon>
        <taxon>Tracheophyta</taxon>
        <taxon>Spermatophyta</taxon>
        <taxon>Magnoliopsida</taxon>
        <taxon>Liliopsida</taxon>
        <taxon>Arecaceae</taxon>
        <taxon>Arecoideae</taxon>
        <taxon>Cocoseae</taxon>
        <taxon>Elaeidinae</taxon>
        <taxon>Elaeis</taxon>
    </lineage>
</organism>
<feature type="region of interest" description="Disordered" evidence="11">
    <location>
        <begin position="85"/>
        <end position="122"/>
    </location>
</feature>
<dbReference type="GO" id="GO:0034647">
    <property type="term" value="F:histone H3K4me/H3K4me2/H3K4me3 demethylase activity"/>
    <property type="evidence" value="ECO:0007669"/>
    <property type="project" value="TreeGrafter"/>
</dbReference>
<evidence type="ECO:0000313" key="15">
    <source>
        <dbReference type="RefSeq" id="XP_010941569.1"/>
    </source>
</evidence>
<dbReference type="Gene3D" id="3.30.160.360">
    <property type="match status" value="1"/>
</dbReference>
<evidence type="ECO:0000313" key="14">
    <source>
        <dbReference type="Proteomes" id="UP000504607"/>
    </source>
</evidence>
<proteinExistence type="predicted"/>
<dbReference type="SMART" id="SM00541">
    <property type="entry name" value="FYRN"/>
    <property type="match status" value="1"/>
</dbReference>
<dbReference type="PANTHER" id="PTHR10694:SF113">
    <property type="entry name" value="PROTEIN JUMONJI"/>
    <property type="match status" value="1"/>
</dbReference>
<dbReference type="PROSITE" id="PS51542">
    <property type="entry name" value="FYRN"/>
    <property type="match status" value="1"/>
</dbReference>
<evidence type="ECO:0000256" key="9">
    <source>
        <dbReference type="ARBA" id="ARBA00023163"/>
    </source>
</evidence>
<keyword evidence="6" id="KW-0560">Oxidoreductase</keyword>
<dbReference type="SMART" id="SM00542">
    <property type="entry name" value="FYRC"/>
    <property type="match status" value="1"/>
</dbReference>
<feature type="compositionally biased region" description="Basic residues" evidence="11">
    <location>
        <begin position="208"/>
        <end position="220"/>
    </location>
</feature>
<feature type="region of interest" description="Disordered" evidence="11">
    <location>
        <begin position="201"/>
        <end position="220"/>
    </location>
</feature>